<name>A0A067PRU5_9AGAM</name>
<proteinExistence type="predicted"/>
<protein>
    <submittedName>
        <fullName evidence="1">Uncharacterized protein</fullName>
    </submittedName>
</protein>
<organism evidence="1 2">
    <name type="scientific">Jaapia argillacea MUCL 33604</name>
    <dbReference type="NCBI Taxonomy" id="933084"/>
    <lineage>
        <taxon>Eukaryota</taxon>
        <taxon>Fungi</taxon>
        <taxon>Dikarya</taxon>
        <taxon>Basidiomycota</taxon>
        <taxon>Agaricomycotina</taxon>
        <taxon>Agaricomycetes</taxon>
        <taxon>Agaricomycetidae</taxon>
        <taxon>Jaapiales</taxon>
        <taxon>Jaapiaceae</taxon>
        <taxon>Jaapia</taxon>
    </lineage>
</organism>
<dbReference type="Proteomes" id="UP000027265">
    <property type="component" value="Unassembled WGS sequence"/>
</dbReference>
<reference evidence="2" key="1">
    <citation type="journal article" date="2014" name="Proc. Natl. Acad. Sci. U.S.A.">
        <title>Extensive sampling of basidiomycete genomes demonstrates inadequacy of the white-rot/brown-rot paradigm for wood decay fungi.</title>
        <authorList>
            <person name="Riley R."/>
            <person name="Salamov A.A."/>
            <person name="Brown D.W."/>
            <person name="Nagy L.G."/>
            <person name="Floudas D."/>
            <person name="Held B.W."/>
            <person name="Levasseur A."/>
            <person name="Lombard V."/>
            <person name="Morin E."/>
            <person name="Otillar R."/>
            <person name="Lindquist E.A."/>
            <person name="Sun H."/>
            <person name="LaButti K.M."/>
            <person name="Schmutz J."/>
            <person name="Jabbour D."/>
            <person name="Luo H."/>
            <person name="Baker S.E."/>
            <person name="Pisabarro A.G."/>
            <person name="Walton J.D."/>
            <person name="Blanchette R.A."/>
            <person name="Henrissat B."/>
            <person name="Martin F."/>
            <person name="Cullen D."/>
            <person name="Hibbett D.S."/>
            <person name="Grigoriev I.V."/>
        </authorList>
    </citation>
    <scope>NUCLEOTIDE SEQUENCE [LARGE SCALE GENOMIC DNA]</scope>
    <source>
        <strain evidence="2">MUCL 33604</strain>
    </source>
</reference>
<accession>A0A067PRU5</accession>
<sequence length="219" mass="23500">MQFPAVRSPSGSLESASCEQDHCFPARRRKYSRKHTPADSEDTLFRTSCQFHIVTPHCLLPLSATWRRGGALAVAALAQTISIASPADGANISAGSTIIVEVDRPNSLSSSQEVALLISILPCEPTGCIDPASALGTVLYSGPYNPQYSSPPDQKPPHQVFDLQVPAWFKTGKATLSVTHLALIGAGPAPMLEYKTVTVNVVDHTKRVRRQRAPIGMDA</sequence>
<dbReference type="InParanoid" id="A0A067PRU5"/>
<evidence type="ECO:0000313" key="2">
    <source>
        <dbReference type="Proteomes" id="UP000027265"/>
    </source>
</evidence>
<dbReference type="HOGENOM" id="CLU_1261674_0_0_1"/>
<dbReference type="Pfam" id="PF19271">
    <property type="entry name" value="Nis1"/>
    <property type="match status" value="1"/>
</dbReference>
<dbReference type="AlphaFoldDB" id="A0A067PRU5"/>
<evidence type="ECO:0000313" key="1">
    <source>
        <dbReference type="EMBL" id="KDQ56555.1"/>
    </source>
</evidence>
<dbReference type="OrthoDB" id="2841294at2759"/>
<dbReference type="InterPro" id="IPR045469">
    <property type="entry name" value="Nis1"/>
</dbReference>
<gene>
    <name evidence="1" type="ORF">JAAARDRAFT_179138</name>
</gene>
<keyword evidence="2" id="KW-1185">Reference proteome</keyword>
<dbReference type="EMBL" id="KL197721">
    <property type="protein sequence ID" value="KDQ56555.1"/>
    <property type="molecule type" value="Genomic_DNA"/>
</dbReference>